<evidence type="ECO:0000313" key="2">
    <source>
        <dbReference type="EMBL" id="MCR6504633.1"/>
    </source>
</evidence>
<keyword evidence="1" id="KW-0472">Membrane</keyword>
<dbReference type="Proteomes" id="UP001143192">
    <property type="component" value="Unassembled WGS sequence"/>
</dbReference>
<dbReference type="AlphaFoldDB" id="A0A9X2ST65"/>
<gene>
    <name evidence="2" type="ORF">M1B79_08040</name>
</gene>
<dbReference type="EMBL" id="JAMZED010000015">
    <property type="protein sequence ID" value="MCR6504633.1"/>
    <property type="molecule type" value="Genomic_DNA"/>
</dbReference>
<proteinExistence type="predicted"/>
<keyword evidence="3" id="KW-1185">Reference proteome</keyword>
<evidence type="ECO:0000256" key="1">
    <source>
        <dbReference type="SAM" id="Phobius"/>
    </source>
</evidence>
<feature type="transmembrane region" description="Helical" evidence="1">
    <location>
        <begin position="87"/>
        <end position="107"/>
    </location>
</feature>
<keyword evidence="1" id="KW-0812">Transmembrane</keyword>
<protein>
    <submittedName>
        <fullName evidence="2">Uncharacterized protein</fullName>
    </submittedName>
</protein>
<name>A0A9X2ST65_9BACE</name>
<keyword evidence="1" id="KW-1133">Transmembrane helix</keyword>
<evidence type="ECO:0000313" key="3">
    <source>
        <dbReference type="Proteomes" id="UP001143192"/>
    </source>
</evidence>
<organism evidence="2 3">
    <name type="scientific">Bacteroides muris</name>
    <name type="common">ex Fokt et al. 2023</name>
    <dbReference type="NCBI Taxonomy" id="2937417"/>
    <lineage>
        <taxon>Bacteria</taxon>
        <taxon>Pseudomonadati</taxon>
        <taxon>Bacteroidota</taxon>
        <taxon>Bacteroidia</taxon>
        <taxon>Bacteroidales</taxon>
        <taxon>Bacteroidaceae</taxon>
        <taxon>Bacteroides</taxon>
    </lineage>
</organism>
<reference evidence="2" key="1">
    <citation type="journal article" date="2022" name="Arch. Microbiol.">
        <title>Bacteroides muris sp. nov. isolated from the cecum of wild-derived house mice.</title>
        <authorList>
            <person name="Fokt H."/>
            <person name="Unni R."/>
            <person name="Repnik U."/>
            <person name="Schmitz R.A."/>
            <person name="Bramkamp M."/>
            <person name="Baines J.F."/>
            <person name="Unterweger D."/>
        </authorList>
    </citation>
    <scope>NUCLEOTIDE SEQUENCE</scope>
    <source>
        <strain evidence="2">KH365_2</strain>
    </source>
</reference>
<comment type="caution">
    <text evidence="2">The sequence shown here is derived from an EMBL/GenBank/DDBJ whole genome shotgun (WGS) entry which is preliminary data.</text>
</comment>
<reference evidence="2" key="2">
    <citation type="submission" date="2022-04" db="EMBL/GenBank/DDBJ databases">
        <authorList>
            <person name="Fokt H."/>
            <person name="Baines J."/>
        </authorList>
    </citation>
    <scope>NUCLEOTIDE SEQUENCE</scope>
    <source>
        <strain evidence="2">KH365_2</strain>
    </source>
</reference>
<sequence length="179" mass="20491">MSQALKNQTDYTAQAITKVCSGFMFKSPSPSPSAPAVSDEQIRKIAQEAADKAVDKRYEKLDAAADTVLHRIYNLVHGAIWAAIPKWVYIVFAIAVLAAGGFGYGFFHQLNENSKLKDVEWLYRYERGLYRDMNTVMHRERLMLYGTTHEVDSLKSLIRHHEQRTCADTTYTYYYPSKP</sequence>
<accession>A0A9X2ST65</accession>